<sequence>MNDIYQSILRLKNKLLINYVPEEISYLAMEILNKYSLCLDNKERKMMLEIIAMDMGEEFVLSQAECLEVIDFLLQSKRQI</sequence>
<proteinExistence type="predicted"/>
<accession>A0A1A9RKK4</accession>
<comment type="caution">
    <text evidence="1">The sequence shown here is derived from an EMBL/GenBank/DDBJ whole genome shotgun (WGS) entry which is preliminary data.</text>
</comment>
<dbReference type="Proteomes" id="UP000078103">
    <property type="component" value="Unassembled WGS sequence"/>
</dbReference>
<organism evidence="1 2">
    <name type="scientific">Eikenella corrodens</name>
    <dbReference type="NCBI Taxonomy" id="539"/>
    <lineage>
        <taxon>Bacteria</taxon>
        <taxon>Pseudomonadati</taxon>
        <taxon>Pseudomonadota</taxon>
        <taxon>Betaproteobacteria</taxon>
        <taxon>Neisseriales</taxon>
        <taxon>Neisseriaceae</taxon>
        <taxon>Eikenella</taxon>
    </lineage>
</organism>
<reference evidence="2" key="1">
    <citation type="submission" date="2016-05" db="EMBL/GenBank/DDBJ databases">
        <title>Draft genome of Corynebacterium afermentans subsp. afermentans LCDC 88199T.</title>
        <authorList>
            <person name="Bernier A.-M."/>
            <person name="Bernard K."/>
        </authorList>
    </citation>
    <scope>NUCLEOTIDE SEQUENCE [LARGE SCALE GENOMIC DNA]</scope>
    <source>
        <strain evidence="2">NML120819</strain>
    </source>
</reference>
<evidence type="ECO:0000313" key="2">
    <source>
        <dbReference type="Proteomes" id="UP000078103"/>
    </source>
</evidence>
<dbReference type="RefSeq" id="WP_064106644.1">
    <property type="nucleotide sequence ID" value="NZ_LXSH01000034.1"/>
</dbReference>
<dbReference type="EMBL" id="LXSH01000034">
    <property type="protein sequence ID" value="OAM19363.1"/>
    <property type="molecule type" value="Genomic_DNA"/>
</dbReference>
<gene>
    <name evidence="1" type="ORF">A7P89_11805</name>
</gene>
<dbReference type="AlphaFoldDB" id="A0A1A9RKK4"/>
<name>A0A1A9RKK4_EIKCO</name>
<protein>
    <submittedName>
        <fullName evidence="1">Uncharacterized protein</fullName>
    </submittedName>
</protein>
<evidence type="ECO:0000313" key="1">
    <source>
        <dbReference type="EMBL" id="OAM19363.1"/>
    </source>
</evidence>